<dbReference type="Proteomes" id="UP000076722">
    <property type="component" value="Unassembled WGS sequence"/>
</dbReference>
<accession>A0A164RXS4</accession>
<feature type="compositionally biased region" description="Acidic residues" evidence="1">
    <location>
        <begin position="357"/>
        <end position="384"/>
    </location>
</feature>
<dbReference type="Pfam" id="PF24764">
    <property type="entry name" value="rva_4"/>
    <property type="match status" value="1"/>
</dbReference>
<dbReference type="PANTHER" id="PTHR46791">
    <property type="entry name" value="EXPRESSED PROTEIN"/>
    <property type="match status" value="1"/>
</dbReference>
<dbReference type="OrthoDB" id="3353107at2759"/>
<keyword evidence="4" id="KW-1185">Reference proteome</keyword>
<feature type="domain" description="Integrase core" evidence="2">
    <location>
        <begin position="191"/>
        <end position="318"/>
    </location>
</feature>
<gene>
    <name evidence="3" type="ORF">SISNIDRAFT_487993</name>
</gene>
<name>A0A164RXS4_9AGAM</name>
<sequence length="732" mass="82699">MPDQQTSFPDIPVSANPAVVEAYNLVRATWEHGETLLSQEDVDPVQLRTTATRLESYTELVDAMEEGGDDEEWIRSLSISLARMIGSLRGAARAMTTRRDKNTAHFPAVQVQRTGQRGRPAKVLDEGILRNMMASNRNVTMVELAKTLNVHPKTVKRYMQKYGITKSYSAITNAELDDLFRNYRKERPHSEQYGRPTRVRGDRGGENFLVAKEMVAIRGENKAAYIFGTSTHNTRIERLWREVGDQFARCWKGFFLRLQNSFMLDKKNPHHLWLLNHLFLKDVQESCTKFQREWNHHAISGRSASERSPADMRAKGVLIYGYPKEVDGDIFLSQNSTAMSKYFGKNIEDVSDSGSDSNDELDTDLDSEADSDSDDSQESEDEISEADRRLFAAFTAGQRHVPRIVFPFPELTMVQRFQAAFEAAEEENFIPNGYGMLPEEDEYEVWDPHETVTVARKDVTVTLLEEVWKPRAGFKGLEESVEYPAVPHVSDKHAHPLSVHGSPISIRVPFLTCPSHFQVPFSNVLEVLELSSARCLGSMWDHLEITKYSPSPPPRPLHFMKMPKVETKSCRVAIGGPNSSRDRIMNEANRNMRSVLESLKSILSTMNSPPTPSQEIAPLNSSTRTWVRTSLIVAISTTKNFANRDSTRDLVILPIPTYQELMVAYFQLQECASSPVRRSSVVANTPEKLSTRVPEEWVLGQRQKGSQMVPPTLESQGYDAVLSIRGKKVLTG</sequence>
<dbReference type="InterPro" id="IPR058913">
    <property type="entry name" value="Integrase_dom_put"/>
</dbReference>
<evidence type="ECO:0000313" key="3">
    <source>
        <dbReference type="EMBL" id="KZS90983.1"/>
    </source>
</evidence>
<dbReference type="STRING" id="1314777.A0A164RXS4"/>
<protein>
    <recommendedName>
        <fullName evidence="2">Integrase core domain-containing protein</fullName>
    </recommendedName>
</protein>
<dbReference type="AlphaFoldDB" id="A0A164RXS4"/>
<dbReference type="PANTHER" id="PTHR46791:SF5">
    <property type="entry name" value="CLR5 DOMAIN-CONTAINING PROTEIN-RELATED"/>
    <property type="match status" value="1"/>
</dbReference>
<reference evidence="3 4" key="1">
    <citation type="journal article" date="2016" name="Mol. Biol. Evol.">
        <title>Comparative Genomics of Early-Diverging Mushroom-Forming Fungi Provides Insights into the Origins of Lignocellulose Decay Capabilities.</title>
        <authorList>
            <person name="Nagy L.G."/>
            <person name="Riley R."/>
            <person name="Tritt A."/>
            <person name="Adam C."/>
            <person name="Daum C."/>
            <person name="Floudas D."/>
            <person name="Sun H."/>
            <person name="Yadav J.S."/>
            <person name="Pangilinan J."/>
            <person name="Larsson K.H."/>
            <person name="Matsuura K."/>
            <person name="Barry K."/>
            <person name="Labutti K."/>
            <person name="Kuo R."/>
            <person name="Ohm R.A."/>
            <person name="Bhattacharya S.S."/>
            <person name="Shirouzu T."/>
            <person name="Yoshinaga Y."/>
            <person name="Martin F.M."/>
            <person name="Grigoriev I.V."/>
            <person name="Hibbett D.S."/>
        </authorList>
    </citation>
    <scope>NUCLEOTIDE SEQUENCE [LARGE SCALE GENOMIC DNA]</scope>
    <source>
        <strain evidence="3 4">HHB9708</strain>
    </source>
</reference>
<dbReference type="EMBL" id="KV419418">
    <property type="protein sequence ID" value="KZS90983.1"/>
    <property type="molecule type" value="Genomic_DNA"/>
</dbReference>
<feature type="region of interest" description="Disordered" evidence="1">
    <location>
        <begin position="349"/>
        <end position="384"/>
    </location>
</feature>
<proteinExistence type="predicted"/>
<organism evidence="3 4">
    <name type="scientific">Sistotremastrum niveocremeum HHB9708</name>
    <dbReference type="NCBI Taxonomy" id="1314777"/>
    <lineage>
        <taxon>Eukaryota</taxon>
        <taxon>Fungi</taxon>
        <taxon>Dikarya</taxon>
        <taxon>Basidiomycota</taxon>
        <taxon>Agaricomycotina</taxon>
        <taxon>Agaricomycetes</taxon>
        <taxon>Sistotremastrales</taxon>
        <taxon>Sistotremastraceae</taxon>
        <taxon>Sertulicium</taxon>
        <taxon>Sertulicium niveocremeum</taxon>
    </lineage>
</organism>
<evidence type="ECO:0000313" key="4">
    <source>
        <dbReference type="Proteomes" id="UP000076722"/>
    </source>
</evidence>
<evidence type="ECO:0000259" key="2">
    <source>
        <dbReference type="Pfam" id="PF24764"/>
    </source>
</evidence>
<evidence type="ECO:0000256" key="1">
    <source>
        <dbReference type="SAM" id="MobiDB-lite"/>
    </source>
</evidence>